<dbReference type="InParanoid" id="Q7R830"/>
<evidence type="ECO:0000256" key="1">
    <source>
        <dbReference type="SAM" id="MobiDB-lite"/>
    </source>
</evidence>
<keyword evidence="3" id="KW-1185">Reference proteome</keyword>
<comment type="caution">
    <text evidence="2">The sequence shown here is derived from an EMBL/GenBank/DDBJ whole genome shotgun (WGS) entry which is preliminary data.</text>
</comment>
<dbReference type="PaxDb" id="73239-Q7R830"/>
<proteinExistence type="predicted"/>
<gene>
    <name evidence="2" type="ORF">PY07393</name>
</gene>
<evidence type="ECO:0000313" key="2">
    <source>
        <dbReference type="EMBL" id="EAA19819.1"/>
    </source>
</evidence>
<sequence length="20" mass="2421">PKGQHKNIQVLNLYNLEKRK</sequence>
<accession>Q7R830</accession>
<reference evidence="2 3" key="1">
    <citation type="journal article" date="2002" name="Nature">
        <title>Genome sequence and comparative analysis of the model rodent malaria parasite Plasmodium yoelii yoelii.</title>
        <authorList>
            <person name="Carlton J.M."/>
            <person name="Angiuoli S.V."/>
            <person name="Suh B.B."/>
            <person name="Kooij T.W."/>
            <person name="Pertea M."/>
            <person name="Silva J.C."/>
            <person name="Ermolaeva M.D."/>
            <person name="Allen J.E."/>
            <person name="Selengut J.D."/>
            <person name="Koo H.L."/>
            <person name="Peterson J.D."/>
            <person name="Pop M."/>
            <person name="Kosack D.S."/>
            <person name="Shumway M.F."/>
            <person name="Bidwell S.L."/>
            <person name="Shallom S.J."/>
            <person name="van Aken S.E."/>
            <person name="Riedmuller S.B."/>
            <person name="Feldblyum T.V."/>
            <person name="Cho J.K."/>
            <person name="Quackenbush J."/>
            <person name="Sedegah M."/>
            <person name="Shoaibi A."/>
            <person name="Cummings L.M."/>
            <person name="Florens L."/>
            <person name="Yates J.R."/>
            <person name="Raine J.D."/>
            <person name="Sinden R.E."/>
            <person name="Harris M.A."/>
            <person name="Cunningham D.A."/>
            <person name="Preiser P.R."/>
            <person name="Bergman L.W."/>
            <person name="Vaidya A.B."/>
            <person name="van Lin L.H."/>
            <person name="Janse C.J."/>
            <person name="Waters A.P."/>
            <person name="Smith H.O."/>
            <person name="White O.R."/>
            <person name="Salzberg S.L."/>
            <person name="Venter J.C."/>
            <person name="Fraser C.M."/>
            <person name="Hoffman S.L."/>
            <person name="Gardner M.J."/>
            <person name="Carucci D.J."/>
        </authorList>
    </citation>
    <scope>NUCLEOTIDE SEQUENCE [LARGE SCALE GENOMIC DNA]</scope>
    <source>
        <strain evidence="2 3">17XNL</strain>
    </source>
</reference>
<dbReference type="Proteomes" id="UP000008553">
    <property type="component" value="Unassembled WGS sequence"/>
</dbReference>
<dbReference type="AlphaFoldDB" id="Q7R830"/>
<protein>
    <submittedName>
        <fullName evidence="2">Uncharacterized protein</fullName>
    </submittedName>
</protein>
<dbReference type="EMBL" id="AABL01002700">
    <property type="protein sequence ID" value="EAA19819.1"/>
    <property type="molecule type" value="Genomic_DNA"/>
</dbReference>
<evidence type="ECO:0000313" key="3">
    <source>
        <dbReference type="Proteomes" id="UP000008553"/>
    </source>
</evidence>
<feature type="region of interest" description="Disordered" evidence="1">
    <location>
        <begin position="1"/>
        <end position="20"/>
    </location>
</feature>
<name>Q7R830_PLAYO</name>
<feature type="non-terminal residue" evidence="2">
    <location>
        <position position="1"/>
    </location>
</feature>
<organism evidence="2 3">
    <name type="scientific">Plasmodium yoelii yoelii</name>
    <dbReference type="NCBI Taxonomy" id="73239"/>
    <lineage>
        <taxon>Eukaryota</taxon>
        <taxon>Sar</taxon>
        <taxon>Alveolata</taxon>
        <taxon>Apicomplexa</taxon>
        <taxon>Aconoidasida</taxon>
        <taxon>Haemosporida</taxon>
        <taxon>Plasmodiidae</taxon>
        <taxon>Plasmodium</taxon>
        <taxon>Plasmodium (Vinckeia)</taxon>
    </lineage>
</organism>
<feature type="compositionally biased region" description="Polar residues" evidence="1">
    <location>
        <begin position="1"/>
        <end position="12"/>
    </location>
</feature>